<organism evidence="2 3">
    <name type="scientific">Methylobacterium radiotolerans (strain ATCC 27329 / DSM 1819 / JCM 2831 / NBRC 15690 / NCIMB 10815 / 0-1)</name>
    <dbReference type="NCBI Taxonomy" id="426355"/>
    <lineage>
        <taxon>Bacteria</taxon>
        <taxon>Pseudomonadati</taxon>
        <taxon>Pseudomonadota</taxon>
        <taxon>Alphaproteobacteria</taxon>
        <taxon>Hyphomicrobiales</taxon>
        <taxon>Methylobacteriaceae</taxon>
        <taxon>Methylobacterium</taxon>
    </lineage>
</organism>
<dbReference type="AlphaFoldDB" id="B1M1S2"/>
<dbReference type="KEGG" id="mrd:Mrad2831_5710"/>
<dbReference type="STRING" id="426355.Mrad2831_5710"/>
<dbReference type="Proteomes" id="UP000006589">
    <property type="component" value="Chromosome"/>
</dbReference>
<proteinExistence type="predicted"/>
<gene>
    <name evidence="2" type="ordered locus">Mrad2831_5710</name>
</gene>
<feature type="region of interest" description="Disordered" evidence="1">
    <location>
        <begin position="28"/>
        <end position="56"/>
    </location>
</feature>
<name>B1M1S2_METRJ</name>
<evidence type="ECO:0000256" key="1">
    <source>
        <dbReference type="SAM" id="MobiDB-lite"/>
    </source>
</evidence>
<sequence length="56" mass="5913">MTDGSAHLAWDVGGQHALVRSEMLNSVSAAGKRHGLAEPGRVWSEGSDRNAGLGRR</sequence>
<reference evidence="2 3" key="1">
    <citation type="submission" date="2008-03" db="EMBL/GenBank/DDBJ databases">
        <title>Complete sequence of chromosome of Methylobacterium radiotolerans JCM 2831.</title>
        <authorList>
            <consortium name="US DOE Joint Genome Institute"/>
            <person name="Copeland A."/>
            <person name="Lucas S."/>
            <person name="Lapidus A."/>
            <person name="Glavina del Rio T."/>
            <person name="Dalin E."/>
            <person name="Tice H."/>
            <person name="Bruce D."/>
            <person name="Goodwin L."/>
            <person name="Pitluck S."/>
            <person name="Kiss H."/>
            <person name="Brettin T."/>
            <person name="Detter J.C."/>
            <person name="Han C."/>
            <person name="Kuske C.R."/>
            <person name="Schmutz J."/>
            <person name="Larimer F."/>
            <person name="Land M."/>
            <person name="Hauser L."/>
            <person name="Kyrpides N."/>
            <person name="Mikhailova N."/>
            <person name="Marx C.J."/>
            <person name="Richardson P."/>
        </authorList>
    </citation>
    <scope>NUCLEOTIDE SEQUENCE [LARGE SCALE GENOMIC DNA]</scope>
    <source>
        <strain evidence="3">ATCC 27329 / DSM 1819 / JCM 2831 / NBRC 15690 / NCIMB 10815 / 0-1</strain>
    </source>
</reference>
<dbReference type="HOGENOM" id="CLU_3009154_0_0_5"/>
<evidence type="ECO:0000313" key="2">
    <source>
        <dbReference type="EMBL" id="ACB27655.1"/>
    </source>
</evidence>
<accession>B1M1S2</accession>
<protein>
    <submittedName>
        <fullName evidence="2">Uncharacterized protein</fullName>
    </submittedName>
</protein>
<dbReference type="EMBL" id="CP001001">
    <property type="protein sequence ID" value="ACB27655.1"/>
    <property type="molecule type" value="Genomic_DNA"/>
</dbReference>
<evidence type="ECO:0000313" key="3">
    <source>
        <dbReference type="Proteomes" id="UP000006589"/>
    </source>
</evidence>